<comment type="domain">
    <text evidence="8">The N-terminal region contains the highly conserved SGGXDS motif, predicted to be a P-loop motif involved in ATP binding.</text>
</comment>
<dbReference type="SUPFAM" id="SSF82829">
    <property type="entry name" value="MesJ substrate recognition domain-like"/>
    <property type="match status" value="1"/>
</dbReference>
<accession>A0A419T8U6</accession>
<keyword evidence="5 8" id="KW-0547">Nucleotide-binding</keyword>
<keyword evidence="2 8" id="KW-0963">Cytoplasm</keyword>
<dbReference type="InterPro" id="IPR014729">
    <property type="entry name" value="Rossmann-like_a/b/a_fold"/>
</dbReference>
<dbReference type="HAMAP" id="MF_01161">
    <property type="entry name" value="tRNA_Ile_lys_synt"/>
    <property type="match status" value="1"/>
</dbReference>
<dbReference type="EC" id="6.3.4.19" evidence="8"/>
<evidence type="ECO:0000256" key="3">
    <source>
        <dbReference type="ARBA" id="ARBA00022598"/>
    </source>
</evidence>
<dbReference type="PANTHER" id="PTHR43033:SF1">
    <property type="entry name" value="TRNA(ILE)-LYSIDINE SYNTHASE-RELATED"/>
    <property type="match status" value="1"/>
</dbReference>
<dbReference type="Gene3D" id="3.40.50.620">
    <property type="entry name" value="HUPs"/>
    <property type="match status" value="1"/>
</dbReference>
<dbReference type="InterPro" id="IPR020825">
    <property type="entry name" value="Phe-tRNA_synthase-like_B3/B4"/>
</dbReference>
<proteinExistence type="inferred from homology"/>
<dbReference type="Pfam" id="PF11734">
    <property type="entry name" value="TilS_C"/>
    <property type="match status" value="1"/>
</dbReference>
<dbReference type="EMBL" id="MCIB01000003">
    <property type="protein sequence ID" value="RKD33883.1"/>
    <property type="molecule type" value="Genomic_DNA"/>
</dbReference>
<dbReference type="PANTHER" id="PTHR43033">
    <property type="entry name" value="TRNA(ILE)-LYSIDINE SYNTHASE-RELATED"/>
    <property type="match status" value="1"/>
</dbReference>
<feature type="binding site" evidence="8">
    <location>
        <begin position="26"/>
        <end position="31"/>
    </location>
    <ligand>
        <name>ATP</name>
        <dbReference type="ChEBI" id="CHEBI:30616"/>
    </ligand>
</feature>
<evidence type="ECO:0000256" key="8">
    <source>
        <dbReference type="HAMAP-Rule" id="MF_01161"/>
    </source>
</evidence>
<dbReference type="GO" id="GO:0006400">
    <property type="term" value="P:tRNA modification"/>
    <property type="evidence" value="ECO:0007669"/>
    <property type="project" value="UniProtKB-UniRule"/>
</dbReference>
<keyword evidence="6 8" id="KW-0067">ATP-binding</keyword>
<dbReference type="InterPro" id="IPR012796">
    <property type="entry name" value="Lysidine-tRNA-synth_C"/>
</dbReference>
<keyword evidence="3 8" id="KW-0436">Ligase</keyword>
<evidence type="ECO:0000256" key="4">
    <source>
        <dbReference type="ARBA" id="ARBA00022694"/>
    </source>
</evidence>
<dbReference type="Gene3D" id="1.20.59.20">
    <property type="match status" value="1"/>
</dbReference>
<dbReference type="Proteomes" id="UP000284177">
    <property type="component" value="Unassembled WGS sequence"/>
</dbReference>
<keyword evidence="4 8" id="KW-0819">tRNA processing</keyword>
<sequence>MKNKVINTIKKYKLIEKGDNVLVGVSGGPDSMALLYILYEIRDYINFNLYVAHVNHGVRGKEADRDEEFVKKVCSKLDIPFYSKKVDMEEFAKKNRLSQEEAGRKIRYSFFREIIKKLGKGKIAVAHNKNDQAETLLMRFIRGTGIDGLKGMDYINGDIIRPLLDVERKEIESFLENSGIKARIDKTNLKPIYKRNKIRLELIPYIRENFNENIINTLFRTSTIMKVESDFLENYSKKIQNEVLKNKGKNEVSIDRDKFLEQHIAIKNRILRNCIENIKGNLKGIEEKHISDMITLIKEGSTGKRIDLPNNLIIRISYDTIIIEKKKKSNKKKELYYTVKINGITEVEDFGFEISTKVLHKDDFKMESKNKFIKYFDYDKIKDNLYIRNRKPGDIFKPLGMRGRKKLKDFFIDEKIPREKRDLIPLLVDKENILWVIGYRISEQYKITNKTKRILVVEYKNNKEELHE</sequence>
<dbReference type="AlphaFoldDB" id="A0A419T8U6"/>
<evidence type="ECO:0000313" key="10">
    <source>
        <dbReference type="EMBL" id="RKD33883.1"/>
    </source>
</evidence>
<gene>
    <name evidence="8" type="primary">tilS</name>
    <name evidence="10" type="ORF">BET03_08115</name>
</gene>
<comment type="subcellular location">
    <subcellularLocation>
        <location evidence="1 8">Cytoplasm</location>
    </subcellularLocation>
</comment>
<dbReference type="InterPro" id="IPR012795">
    <property type="entry name" value="tRNA_Ile_lys_synt_N"/>
</dbReference>
<evidence type="ECO:0000256" key="7">
    <source>
        <dbReference type="ARBA" id="ARBA00048539"/>
    </source>
</evidence>
<dbReference type="NCBIfam" id="TIGR02433">
    <property type="entry name" value="lysidine_TilS_C"/>
    <property type="match status" value="1"/>
</dbReference>
<dbReference type="Pfam" id="PF01171">
    <property type="entry name" value="ATP_bind_3"/>
    <property type="match status" value="1"/>
</dbReference>
<evidence type="ECO:0000256" key="5">
    <source>
        <dbReference type="ARBA" id="ARBA00022741"/>
    </source>
</evidence>
<evidence type="ECO:0000256" key="1">
    <source>
        <dbReference type="ARBA" id="ARBA00004496"/>
    </source>
</evidence>
<reference evidence="10 11" key="1">
    <citation type="submission" date="2016-08" db="EMBL/GenBank/DDBJ databases">
        <title>Novel Firmicutes and Novel Genomes.</title>
        <authorList>
            <person name="Poppleton D.I."/>
            <person name="Gribaldo S."/>
        </authorList>
    </citation>
    <scope>NUCLEOTIDE SEQUENCE [LARGE SCALE GENOMIC DNA]</scope>
    <source>
        <strain evidence="10 11">CTT3</strain>
    </source>
</reference>
<evidence type="ECO:0000259" key="9">
    <source>
        <dbReference type="SMART" id="SM00977"/>
    </source>
</evidence>
<dbReference type="SUPFAM" id="SSF52402">
    <property type="entry name" value="Adenine nucleotide alpha hydrolases-like"/>
    <property type="match status" value="1"/>
</dbReference>
<organism evidence="10 11">
    <name type="scientific">Thermohalobacter berrensis</name>
    <dbReference type="NCBI Taxonomy" id="99594"/>
    <lineage>
        <taxon>Bacteria</taxon>
        <taxon>Bacillati</taxon>
        <taxon>Bacillota</taxon>
        <taxon>Tissierellia</taxon>
        <taxon>Tissierellales</taxon>
        <taxon>Thermohalobacteraceae</taxon>
        <taxon>Thermohalobacter</taxon>
    </lineage>
</organism>
<dbReference type="CDD" id="cd01992">
    <property type="entry name" value="TilS_N"/>
    <property type="match status" value="1"/>
</dbReference>
<protein>
    <recommendedName>
        <fullName evidence="8">tRNA(Ile)-lysidine synthase</fullName>
        <ecNumber evidence="8">6.3.4.19</ecNumber>
    </recommendedName>
    <alternativeName>
        <fullName evidence="8">tRNA(Ile)-2-lysyl-cytidine synthase</fullName>
    </alternativeName>
    <alternativeName>
        <fullName evidence="8">tRNA(Ile)-lysidine synthetase</fullName>
    </alternativeName>
</protein>
<dbReference type="GO" id="GO:0005737">
    <property type="term" value="C:cytoplasm"/>
    <property type="evidence" value="ECO:0007669"/>
    <property type="project" value="UniProtKB-SubCell"/>
</dbReference>
<feature type="domain" description="Lysidine-tRNA(Ile) synthetase C-terminal" evidence="9">
    <location>
        <begin position="385"/>
        <end position="457"/>
    </location>
</feature>
<comment type="similarity">
    <text evidence="8">Belongs to the tRNA(Ile)-lysidine synthase family.</text>
</comment>
<dbReference type="NCBIfam" id="TIGR02432">
    <property type="entry name" value="lysidine_TilS_N"/>
    <property type="match status" value="1"/>
</dbReference>
<comment type="catalytic activity">
    <reaction evidence="7 8">
        <text>cytidine(34) in tRNA(Ile2) + L-lysine + ATP = lysidine(34) in tRNA(Ile2) + AMP + diphosphate + H(+)</text>
        <dbReference type="Rhea" id="RHEA:43744"/>
        <dbReference type="Rhea" id="RHEA-COMP:10625"/>
        <dbReference type="Rhea" id="RHEA-COMP:10670"/>
        <dbReference type="ChEBI" id="CHEBI:15378"/>
        <dbReference type="ChEBI" id="CHEBI:30616"/>
        <dbReference type="ChEBI" id="CHEBI:32551"/>
        <dbReference type="ChEBI" id="CHEBI:33019"/>
        <dbReference type="ChEBI" id="CHEBI:82748"/>
        <dbReference type="ChEBI" id="CHEBI:83665"/>
        <dbReference type="ChEBI" id="CHEBI:456215"/>
        <dbReference type="EC" id="6.3.4.19"/>
    </reaction>
</comment>
<evidence type="ECO:0000256" key="2">
    <source>
        <dbReference type="ARBA" id="ARBA00022490"/>
    </source>
</evidence>
<dbReference type="RefSeq" id="WP_120167322.1">
    <property type="nucleotide sequence ID" value="NZ_MCIB01000003.1"/>
</dbReference>
<dbReference type="Gene3D" id="3.50.40.10">
    <property type="entry name" value="Phenylalanyl-trna Synthetase, Chain B, domain 3"/>
    <property type="match status" value="1"/>
</dbReference>
<keyword evidence="11" id="KW-1185">Reference proteome</keyword>
<comment type="function">
    <text evidence="8">Ligates lysine onto the cytidine present at position 34 of the AUA codon-specific tRNA(Ile) that contains the anticodon CAU, in an ATP-dependent manner. Cytidine is converted to lysidine, thus changing the amino acid specificity of the tRNA from methionine to isoleucine.</text>
</comment>
<dbReference type="OrthoDB" id="9807403at2"/>
<comment type="caution">
    <text evidence="10">The sequence shown here is derived from an EMBL/GenBank/DDBJ whole genome shotgun (WGS) entry which is preliminary data.</text>
</comment>
<dbReference type="SUPFAM" id="SSF56037">
    <property type="entry name" value="PheT/TilS domain"/>
    <property type="match status" value="1"/>
</dbReference>
<dbReference type="GO" id="GO:0005524">
    <property type="term" value="F:ATP binding"/>
    <property type="evidence" value="ECO:0007669"/>
    <property type="project" value="UniProtKB-UniRule"/>
</dbReference>
<dbReference type="GO" id="GO:0032267">
    <property type="term" value="F:tRNA(Ile)-lysidine synthase activity"/>
    <property type="evidence" value="ECO:0007669"/>
    <property type="project" value="UniProtKB-EC"/>
</dbReference>
<evidence type="ECO:0000313" key="11">
    <source>
        <dbReference type="Proteomes" id="UP000284177"/>
    </source>
</evidence>
<dbReference type="InterPro" id="IPR012094">
    <property type="entry name" value="tRNA_Ile_lys_synt"/>
</dbReference>
<dbReference type="InterPro" id="IPR011063">
    <property type="entry name" value="TilS/TtcA_N"/>
</dbReference>
<evidence type="ECO:0000256" key="6">
    <source>
        <dbReference type="ARBA" id="ARBA00022840"/>
    </source>
</evidence>
<dbReference type="SMART" id="SM00977">
    <property type="entry name" value="TilS_C"/>
    <property type="match status" value="1"/>
</dbReference>
<name>A0A419T8U6_9FIRM</name>